<dbReference type="PROSITE" id="PS50042">
    <property type="entry name" value="CNMP_BINDING_3"/>
    <property type="match status" value="1"/>
</dbReference>
<reference evidence="2 3" key="1">
    <citation type="submission" date="2023-08" db="EMBL/GenBank/DDBJ databases">
        <title>Helicovermis profunda gen. nov., sp. nov., a novel mesophilic, fermentative bacterium within the Bacillota from a deep-sea hydrothermal vent chimney.</title>
        <authorList>
            <person name="Miyazaki U."/>
            <person name="Mizutani D."/>
            <person name="Hashimoto Y."/>
            <person name="Tame A."/>
            <person name="Sawayama S."/>
            <person name="Miyazaki J."/>
            <person name="Takai K."/>
            <person name="Nakagawa S."/>
        </authorList>
    </citation>
    <scope>NUCLEOTIDE SEQUENCE [LARGE SCALE GENOMIC DNA]</scope>
    <source>
        <strain evidence="2 3">S502</strain>
    </source>
</reference>
<dbReference type="InterPro" id="IPR018708">
    <property type="entry name" value="DUF2225"/>
</dbReference>
<protein>
    <recommendedName>
        <fullName evidence="1">Cyclic nucleotide-binding domain-containing protein</fullName>
    </recommendedName>
</protein>
<dbReference type="KEGG" id="hprf:HLPR_22990"/>
<dbReference type="Pfam" id="PF09986">
    <property type="entry name" value="DUF2225"/>
    <property type="match status" value="1"/>
</dbReference>
<gene>
    <name evidence="2" type="ORF">HLPR_22990</name>
</gene>
<dbReference type="InterPro" id="IPR014710">
    <property type="entry name" value="RmlC-like_jellyroll"/>
</dbReference>
<dbReference type="PANTHER" id="PTHR47823">
    <property type="entry name" value="ION_TRANS DOMAIN-CONTAINING PROTEIN"/>
    <property type="match status" value="1"/>
</dbReference>
<dbReference type="Gene3D" id="2.60.120.10">
    <property type="entry name" value="Jelly Rolls"/>
    <property type="match status" value="1"/>
</dbReference>
<dbReference type="RefSeq" id="WP_338535573.1">
    <property type="nucleotide sequence ID" value="NZ_AP028654.1"/>
</dbReference>
<dbReference type="CDD" id="cd00038">
    <property type="entry name" value="CAP_ED"/>
    <property type="match status" value="1"/>
</dbReference>
<dbReference type="EMBL" id="AP028654">
    <property type="protein sequence ID" value="BEP29968.1"/>
    <property type="molecule type" value="Genomic_DNA"/>
</dbReference>
<feature type="domain" description="Cyclic nucleotide-binding" evidence="1">
    <location>
        <begin position="1"/>
        <end position="105"/>
    </location>
</feature>
<proteinExistence type="predicted"/>
<accession>A0AAU9E943</accession>
<organism evidence="2 3">
    <name type="scientific">Helicovermis profundi</name>
    <dbReference type="NCBI Taxonomy" id="3065157"/>
    <lineage>
        <taxon>Bacteria</taxon>
        <taxon>Bacillati</taxon>
        <taxon>Bacillota</taxon>
        <taxon>Clostridia</taxon>
        <taxon>Helicovermis</taxon>
    </lineage>
</organism>
<evidence type="ECO:0000313" key="2">
    <source>
        <dbReference type="EMBL" id="BEP29968.1"/>
    </source>
</evidence>
<dbReference type="InterPro" id="IPR018490">
    <property type="entry name" value="cNMP-bd_dom_sf"/>
</dbReference>
<name>A0AAU9E943_9FIRM</name>
<dbReference type="InterPro" id="IPR000595">
    <property type="entry name" value="cNMP-bd_dom"/>
</dbReference>
<sequence>MINKVVLNSGEIVYKKGEMALSFYFVLKGSINLIDENNESNFAYKQIMPNSFFGAYEFFSEISRSYTAVCLEDVELELVDKSNIENFVSRNSIMSFDLLKQLSNELKLANEELINKSSTKIFNNDKEFMISKIEDDFVVETDRVYRKAIPKEHVIYLFDKEVECPVCREKFKVNQIKYSKLKLKVKLEDGRKIYDGIDELWYQIWHCPLCNYANFQNSFYKINNKVREELREKLPRNVSELRLVKTSINDVFKDYFYLSRIINMFSNSSFLKARLWQSIVWLLEDVEDEENVNKAKRILRGYYEDAWFNSTEYINPNDEVKLTMKIGTLYFEDGDIRTARDYLLKGTQVKGASKILKQELNNRLISIKKIYSNKKESYNN</sequence>
<dbReference type="Proteomes" id="UP001321786">
    <property type="component" value="Chromosome"/>
</dbReference>
<dbReference type="SUPFAM" id="SSF51206">
    <property type="entry name" value="cAMP-binding domain-like"/>
    <property type="match status" value="1"/>
</dbReference>
<dbReference type="Pfam" id="PF00027">
    <property type="entry name" value="cNMP_binding"/>
    <property type="match status" value="1"/>
</dbReference>
<dbReference type="AlphaFoldDB" id="A0AAU9E943"/>
<keyword evidence="3" id="KW-1185">Reference proteome</keyword>
<dbReference type="PANTHER" id="PTHR47823:SF9">
    <property type="entry name" value="CHROMOSOME UNDETERMINED SCAFFOLD_10, WHOLE GENOME SHOTGUN SEQUENCE"/>
    <property type="match status" value="1"/>
</dbReference>
<evidence type="ECO:0000313" key="3">
    <source>
        <dbReference type="Proteomes" id="UP001321786"/>
    </source>
</evidence>
<evidence type="ECO:0000259" key="1">
    <source>
        <dbReference type="PROSITE" id="PS50042"/>
    </source>
</evidence>